<evidence type="ECO:0000256" key="1">
    <source>
        <dbReference type="SAM" id="MobiDB-lite"/>
    </source>
</evidence>
<organism evidence="2 3">
    <name type="scientific">Calocera cornea HHB12733</name>
    <dbReference type="NCBI Taxonomy" id="1353952"/>
    <lineage>
        <taxon>Eukaryota</taxon>
        <taxon>Fungi</taxon>
        <taxon>Dikarya</taxon>
        <taxon>Basidiomycota</taxon>
        <taxon>Agaricomycotina</taxon>
        <taxon>Dacrymycetes</taxon>
        <taxon>Dacrymycetales</taxon>
        <taxon>Dacrymycetaceae</taxon>
        <taxon>Calocera</taxon>
    </lineage>
</organism>
<evidence type="ECO:0000313" key="2">
    <source>
        <dbReference type="EMBL" id="KZT54068.1"/>
    </source>
</evidence>
<protein>
    <submittedName>
        <fullName evidence="2">Uncharacterized protein</fullName>
    </submittedName>
</protein>
<reference evidence="2 3" key="1">
    <citation type="journal article" date="2016" name="Mol. Biol. Evol.">
        <title>Comparative Genomics of Early-Diverging Mushroom-Forming Fungi Provides Insights into the Origins of Lignocellulose Decay Capabilities.</title>
        <authorList>
            <person name="Nagy L.G."/>
            <person name="Riley R."/>
            <person name="Tritt A."/>
            <person name="Adam C."/>
            <person name="Daum C."/>
            <person name="Floudas D."/>
            <person name="Sun H."/>
            <person name="Yadav J.S."/>
            <person name="Pangilinan J."/>
            <person name="Larsson K.H."/>
            <person name="Matsuura K."/>
            <person name="Barry K."/>
            <person name="Labutti K."/>
            <person name="Kuo R."/>
            <person name="Ohm R.A."/>
            <person name="Bhattacharya S.S."/>
            <person name="Shirouzu T."/>
            <person name="Yoshinaga Y."/>
            <person name="Martin F.M."/>
            <person name="Grigoriev I.V."/>
            <person name="Hibbett D.S."/>
        </authorList>
    </citation>
    <scope>NUCLEOTIDE SEQUENCE [LARGE SCALE GENOMIC DNA]</scope>
    <source>
        <strain evidence="2 3">HHB12733</strain>
    </source>
</reference>
<dbReference type="AlphaFoldDB" id="A0A165E452"/>
<proteinExistence type="predicted"/>
<sequence length="127" mass="14026">MQTALAPRTVVASRIAITHHSFDDVYKELETNPFAIYFTGLIDEGSLAASSLFPSVYRPSTNERNPFRSATPSKGNALCTPSSPPEPETRAVPPIPSVHSRRPVRAYVSDLYTIGWMPWLGARSELH</sequence>
<dbReference type="Proteomes" id="UP000076842">
    <property type="component" value="Unassembled WGS sequence"/>
</dbReference>
<name>A0A165E452_9BASI</name>
<evidence type="ECO:0000313" key="3">
    <source>
        <dbReference type="Proteomes" id="UP000076842"/>
    </source>
</evidence>
<gene>
    <name evidence="2" type="ORF">CALCODRAFT_500302</name>
</gene>
<accession>A0A165E452</accession>
<dbReference type="InParanoid" id="A0A165E452"/>
<keyword evidence="3" id="KW-1185">Reference proteome</keyword>
<feature type="compositionally biased region" description="Polar residues" evidence="1">
    <location>
        <begin position="63"/>
        <end position="74"/>
    </location>
</feature>
<dbReference type="EMBL" id="KV424022">
    <property type="protein sequence ID" value="KZT54068.1"/>
    <property type="molecule type" value="Genomic_DNA"/>
</dbReference>
<feature type="region of interest" description="Disordered" evidence="1">
    <location>
        <begin position="63"/>
        <end position="96"/>
    </location>
</feature>